<name>A0A4U1CJ59_9SPHI</name>
<dbReference type="PANTHER" id="PTHR32234:SF0">
    <property type="entry name" value="THIOL:DISULFIDE INTERCHANGE PROTEIN DSBD"/>
    <property type="match status" value="1"/>
</dbReference>
<dbReference type="InterPro" id="IPR036929">
    <property type="entry name" value="DsbDN_sf"/>
</dbReference>
<dbReference type="Proteomes" id="UP000307244">
    <property type="component" value="Unassembled WGS sequence"/>
</dbReference>
<accession>A0A4U1CJ59</accession>
<dbReference type="PANTHER" id="PTHR32234">
    <property type="entry name" value="THIOL:DISULFIDE INTERCHANGE PROTEIN DSBD"/>
    <property type="match status" value="1"/>
</dbReference>
<dbReference type="GO" id="GO:0015035">
    <property type="term" value="F:protein-disulfide reductase activity"/>
    <property type="evidence" value="ECO:0007669"/>
    <property type="project" value="TreeGrafter"/>
</dbReference>
<evidence type="ECO:0000313" key="3">
    <source>
        <dbReference type="Proteomes" id="UP000307244"/>
    </source>
</evidence>
<dbReference type="EMBL" id="SWBQ01000004">
    <property type="protein sequence ID" value="TKC04916.1"/>
    <property type="molecule type" value="Genomic_DNA"/>
</dbReference>
<comment type="caution">
    <text evidence="2">The sequence shown here is derived from an EMBL/GenBank/DDBJ whole genome shotgun (WGS) entry which is preliminary data.</text>
</comment>
<feature type="domain" description="Thiol:disulfide interchange protein DsbD N-terminal" evidence="1">
    <location>
        <begin position="28"/>
        <end position="140"/>
    </location>
</feature>
<gene>
    <name evidence="2" type="ORF">FA047_14185</name>
</gene>
<organism evidence="2 3">
    <name type="scientific">Pedobacter frigoris</name>
    <dbReference type="NCBI Taxonomy" id="2571272"/>
    <lineage>
        <taxon>Bacteria</taxon>
        <taxon>Pseudomonadati</taxon>
        <taxon>Bacteroidota</taxon>
        <taxon>Sphingobacteriia</taxon>
        <taxon>Sphingobacteriales</taxon>
        <taxon>Sphingobacteriaceae</taxon>
        <taxon>Pedobacter</taxon>
    </lineage>
</organism>
<protein>
    <submittedName>
        <fullName evidence="2">Sugar transporter</fullName>
    </submittedName>
</protein>
<dbReference type="InterPro" id="IPR028250">
    <property type="entry name" value="DsbDN"/>
</dbReference>
<evidence type="ECO:0000259" key="1">
    <source>
        <dbReference type="Pfam" id="PF11412"/>
    </source>
</evidence>
<dbReference type="GO" id="GO:0045454">
    <property type="term" value="P:cell redox homeostasis"/>
    <property type="evidence" value="ECO:0007669"/>
    <property type="project" value="TreeGrafter"/>
</dbReference>
<proteinExistence type="predicted"/>
<dbReference type="AlphaFoldDB" id="A0A4U1CJ59"/>
<evidence type="ECO:0000313" key="2">
    <source>
        <dbReference type="EMBL" id="TKC04916.1"/>
    </source>
</evidence>
<reference evidence="2 3" key="1">
    <citation type="submission" date="2019-04" db="EMBL/GenBank/DDBJ databases">
        <title>Pedobacter sp. RP-3-15 sp. nov., isolated from Arctic soil.</title>
        <authorList>
            <person name="Dahal R.H."/>
            <person name="Kim D.-U."/>
        </authorList>
    </citation>
    <scope>NUCLEOTIDE SEQUENCE [LARGE SCALE GENOMIC DNA]</scope>
    <source>
        <strain evidence="2 3">RP-3-15</strain>
    </source>
</reference>
<dbReference type="Pfam" id="PF11412">
    <property type="entry name" value="DsbD_N"/>
    <property type="match status" value="1"/>
</dbReference>
<keyword evidence="2" id="KW-0813">Transport</keyword>
<keyword evidence="3" id="KW-1185">Reference proteome</keyword>
<dbReference type="OrthoDB" id="767251at2"/>
<dbReference type="Gene3D" id="2.60.40.1250">
    <property type="entry name" value="Thiol:disulfide interchange protein DsbD, N-terminal domain"/>
    <property type="match status" value="1"/>
</dbReference>
<dbReference type="RefSeq" id="WP_136836737.1">
    <property type="nucleotide sequence ID" value="NZ_SWBQ01000004.1"/>
</dbReference>
<sequence length="148" mass="16543">MKKLSILFFLMIVGVVSSAQILKPVSWAYKAKRISKTEAVVQIRATIDQGWHIYSQHLAPGGPDATVFTFAPSKDFALNGKTTEPKPTTYFDKSYKMNISYFENQVVFQQKIKLNKATAAVKGKVTFMVCDDTQCLPAEDVNFSIPVK</sequence>
<keyword evidence="2" id="KW-0762">Sugar transport</keyword>